<evidence type="ECO:0000313" key="2">
    <source>
        <dbReference type="Proteomes" id="UP000030640"/>
    </source>
</evidence>
<evidence type="ECO:0000313" key="1">
    <source>
        <dbReference type="EMBL" id="EUD66676.1"/>
    </source>
</evidence>
<dbReference type="RefSeq" id="XP_008816817.1">
    <property type="nucleotide sequence ID" value="XM_008818595.1"/>
</dbReference>
<dbReference type="EMBL" id="KI965470">
    <property type="protein sequence ID" value="EUD66676.1"/>
    <property type="molecule type" value="Genomic_DNA"/>
</dbReference>
<gene>
    <name evidence="1" type="ORF">C922_03001</name>
</gene>
<evidence type="ECO:0008006" key="3">
    <source>
        <dbReference type="Google" id="ProtNLM"/>
    </source>
</evidence>
<dbReference type="OrthoDB" id="5586401at2759"/>
<keyword evidence="2" id="KW-1185">Reference proteome</keyword>
<accession>W7AMZ9</accession>
<sequence length="77" mass="9005">MYVYKGVNICPLNHLAFAMSDERNDDKGEVEKCERDYSALLECLDTFDRNWAKCQNELKKFRACYNEESRQRNGSSG</sequence>
<name>W7AMZ9_9APIC</name>
<dbReference type="VEuPathDB" id="PlasmoDB:C922_03001"/>
<reference evidence="1 2" key="1">
    <citation type="submission" date="2013-02" db="EMBL/GenBank/DDBJ databases">
        <title>The Genome Sequence of Plasmodium inui San Antonio 1.</title>
        <authorList>
            <consortium name="The Broad Institute Genome Sequencing Platform"/>
            <consortium name="The Broad Institute Genome Sequencing Center for Infectious Disease"/>
            <person name="Neafsey D."/>
            <person name="Cheeseman I."/>
            <person name="Volkman S."/>
            <person name="Adams J."/>
            <person name="Walker B."/>
            <person name="Young S.K."/>
            <person name="Zeng Q."/>
            <person name="Gargeya S."/>
            <person name="Fitzgerald M."/>
            <person name="Haas B."/>
            <person name="Abouelleil A."/>
            <person name="Alvarado L."/>
            <person name="Arachchi H.M."/>
            <person name="Berlin A.M."/>
            <person name="Chapman S.B."/>
            <person name="Dewar J."/>
            <person name="Goldberg J."/>
            <person name="Griggs A."/>
            <person name="Gujja S."/>
            <person name="Hansen M."/>
            <person name="Howarth C."/>
            <person name="Imamovic A."/>
            <person name="Larimer J."/>
            <person name="McCowan C."/>
            <person name="Murphy C."/>
            <person name="Neiman D."/>
            <person name="Pearson M."/>
            <person name="Priest M."/>
            <person name="Roberts A."/>
            <person name="Saif S."/>
            <person name="Shea T."/>
            <person name="Sisk P."/>
            <person name="Sykes S."/>
            <person name="Wortman J."/>
            <person name="Nusbaum C."/>
            <person name="Birren B."/>
        </authorList>
    </citation>
    <scope>NUCLEOTIDE SEQUENCE [LARGE SCALE GENOMIC DNA]</scope>
    <source>
        <strain evidence="1 2">San Antonio 1</strain>
    </source>
</reference>
<organism evidence="1 2">
    <name type="scientific">Plasmodium inui San Antonio 1</name>
    <dbReference type="NCBI Taxonomy" id="1237626"/>
    <lineage>
        <taxon>Eukaryota</taxon>
        <taxon>Sar</taxon>
        <taxon>Alveolata</taxon>
        <taxon>Apicomplexa</taxon>
        <taxon>Aconoidasida</taxon>
        <taxon>Haemosporida</taxon>
        <taxon>Plasmodiidae</taxon>
        <taxon>Plasmodium</taxon>
        <taxon>Plasmodium (Plasmodium)</taxon>
    </lineage>
</organism>
<dbReference type="Proteomes" id="UP000030640">
    <property type="component" value="Unassembled WGS sequence"/>
</dbReference>
<proteinExistence type="predicted"/>
<dbReference type="GeneID" id="20038275"/>
<protein>
    <recommendedName>
        <fullName evidence="3">CHCH domain-containing protein</fullName>
    </recommendedName>
</protein>
<dbReference type="AlphaFoldDB" id="W7AMZ9"/>